<dbReference type="eggNOG" id="COG1529">
    <property type="taxonomic scope" value="Bacteria"/>
</dbReference>
<name>E3CYY5_9BACT</name>
<accession>E3CYY5</accession>
<dbReference type="SUPFAM" id="SSF54665">
    <property type="entry name" value="CO dehydrogenase molybdoprotein N-domain-like"/>
    <property type="match status" value="1"/>
</dbReference>
<dbReference type="STRING" id="584708.Apau_2169"/>
<dbReference type="InterPro" id="IPR046867">
    <property type="entry name" value="AldOxase/xan_DH_MoCoBD2"/>
</dbReference>
<evidence type="ECO:0000256" key="1">
    <source>
        <dbReference type="ARBA" id="ARBA00022505"/>
    </source>
</evidence>
<dbReference type="EMBL" id="CM001022">
    <property type="protein sequence ID" value="EFQ24580.1"/>
    <property type="molecule type" value="Genomic_DNA"/>
</dbReference>
<dbReference type="PaxDb" id="584708-Apau_2169"/>
<dbReference type="InterPro" id="IPR008274">
    <property type="entry name" value="AldOxase/xan_DH_MoCoBD1"/>
</dbReference>
<dbReference type="GO" id="GO:0005506">
    <property type="term" value="F:iron ion binding"/>
    <property type="evidence" value="ECO:0007669"/>
    <property type="project" value="InterPro"/>
</dbReference>
<protein>
    <submittedName>
        <fullName evidence="4">Aldehyde oxidase and xanthine dehydrogenase molybdopterin binding</fullName>
    </submittedName>
</protein>
<keyword evidence="2" id="KW-0560">Oxidoreductase</keyword>
<dbReference type="Gene3D" id="3.30.365.10">
    <property type="entry name" value="Aldehyde oxidase/xanthine dehydrogenase, molybdopterin binding domain"/>
    <property type="match status" value="5"/>
</dbReference>
<feature type="domain" description="Aldehyde oxidase/xanthine dehydrogenase a/b hammerhead" evidence="3">
    <location>
        <begin position="25"/>
        <end position="137"/>
    </location>
</feature>
<dbReference type="Pfam" id="PF20256">
    <property type="entry name" value="MoCoBD_2"/>
    <property type="match status" value="1"/>
</dbReference>
<dbReference type="Proteomes" id="UP000005096">
    <property type="component" value="Chromosome"/>
</dbReference>
<dbReference type="Pfam" id="PF01315">
    <property type="entry name" value="Ald_Xan_dh_C"/>
    <property type="match status" value="1"/>
</dbReference>
<dbReference type="Gene3D" id="3.90.1170.50">
    <property type="entry name" value="Aldehyde oxidase/xanthine dehydrogenase, a/b hammerhead"/>
    <property type="match status" value="1"/>
</dbReference>
<dbReference type="OrthoDB" id="9759099at2"/>
<evidence type="ECO:0000259" key="3">
    <source>
        <dbReference type="SMART" id="SM01008"/>
    </source>
</evidence>
<dbReference type="InterPro" id="IPR036856">
    <property type="entry name" value="Ald_Oxase/Xan_DH_a/b_sf"/>
</dbReference>
<dbReference type="SMART" id="SM01008">
    <property type="entry name" value="Ald_Xan_dh_C"/>
    <property type="match status" value="1"/>
</dbReference>
<dbReference type="GO" id="GO:0016491">
    <property type="term" value="F:oxidoreductase activity"/>
    <property type="evidence" value="ECO:0007669"/>
    <property type="project" value="UniProtKB-KW"/>
</dbReference>
<evidence type="ECO:0000256" key="2">
    <source>
        <dbReference type="ARBA" id="ARBA00023002"/>
    </source>
</evidence>
<proteinExistence type="predicted"/>
<dbReference type="PANTHER" id="PTHR11908:SF132">
    <property type="entry name" value="ALDEHYDE OXIDASE 1-RELATED"/>
    <property type="match status" value="1"/>
</dbReference>
<dbReference type="InterPro" id="IPR016208">
    <property type="entry name" value="Ald_Oxase/xanthine_DH-like"/>
</dbReference>
<reference evidence="4 5" key="1">
    <citation type="journal article" date="2010" name="Stand. Genomic Sci.">
        <title>Non-contiguous finished genome sequence of Aminomonas paucivorans type strain (GLU-3).</title>
        <authorList>
            <person name="Pitluck S."/>
            <person name="Yasawong M."/>
            <person name="Held B."/>
            <person name="Lapidus A."/>
            <person name="Nolan M."/>
            <person name="Copeland A."/>
            <person name="Lucas S."/>
            <person name="Del Rio T.G."/>
            <person name="Tice H."/>
            <person name="Cheng J.F."/>
            <person name="Chertkov O."/>
            <person name="Goodwin L."/>
            <person name="Tapia R."/>
            <person name="Han C."/>
            <person name="Liolios K."/>
            <person name="Ivanova N."/>
            <person name="Mavromatis K."/>
            <person name="Ovchinnikova G."/>
            <person name="Pati A."/>
            <person name="Chen A."/>
            <person name="Palaniappan K."/>
            <person name="Land M."/>
            <person name="Hauser L."/>
            <person name="Chang Y.J."/>
            <person name="Jeffries C.D."/>
            <person name="Pukall R."/>
            <person name="Spring S."/>
            <person name="Rohde M."/>
            <person name="Sikorski J."/>
            <person name="Goker M."/>
            <person name="Woyke T."/>
            <person name="Bristow J."/>
            <person name="Eisen J.A."/>
            <person name="Markowitz V."/>
            <person name="Hugenholtz P."/>
            <person name="Kyrpides N.C."/>
            <person name="Klenk H.P."/>
        </authorList>
    </citation>
    <scope>NUCLEOTIDE SEQUENCE [LARGE SCALE GENOMIC DNA]</scope>
    <source>
        <strain evidence="4 5">DSM 12260</strain>
    </source>
</reference>
<dbReference type="SUPFAM" id="SSF56003">
    <property type="entry name" value="Molybdenum cofactor-binding domain"/>
    <property type="match status" value="1"/>
</dbReference>
<dbReference type="AlphaFoldDB" id="E3CYY5"/>
<dbReference type="RefSeq" id="WP_006301821.1">
    <property type="nucleotide sequence ID" value="NZ_CM001022.1"/>
</dbReference>
<sequence>MSGKPEDLRHIGRDVPRLDLREKVTGRFPYLGDRPAGGTAHARLLTSTVPHGRVRSLDLEEALRVPGVIRIFTPEDDPGRPVNSAVFLPDQTDPRDERVFTDHPLFVGDRIGAVLADSDEAARKAAALVRVDYEPLPAVTDLQEALTSPSPVEGRPPFLEGRIAYGPGEPEPSEDLVCLETVVRTPKIHHTALEPHLCCARMEGDLLVVESPCQMAFTVRFALAEALGLPFRRIRVVKAPMGGTFGGKQEVILELPCALMSLATGLPVRLVLDRRETILCTRTRAAAEGRVRTVADREGHLLFRETEVLCDSGAYATGGHRITMAMGKKTSRLYRIPSQSFRGRTVFTNTTPSGACRGYGSPQIHAVTEIHLDLLARKLGMDPAELRRRNLVHPGDPDPTGAPDLGNARVRECLDRGAEAFRWTERLAAPPGTGRYRTGVGLACATHGNGYFGSPYPDFLSLALRVAEDGSVLLNGAFHELGNGTLTVMAQIVAEALHTTPEQVWVSEADTHLTPFDVGCVASRVTYVCGACALELAERVRDRMVDAAARLAGCPREDVVLGEGTLRAGDRTWTHGELVCEAAKVLREELGDYLRFAPRGNPASFGVHFAQVRVDTLTGLVRVTDYLAAHDVGRALNPKLLRGQIYGGVQMGLGMGLCEELRYDRKGVPRCASLSRYHTVNAPDMPEIRVLLVEEGEPGGPFGAKSIGEIATVPAAPAVVNAVNRALGTELTHLPLTPERILEGLRERDGEGREARKGREGA</sequence>
<dbReference type="InterPro" id="IPR000674">
    <property type="entry name" value="Ald_Oxase/Xan_DH_a/b"/>
</dbReference>
<dbReference type="Pfam" id="PF02738">
    <property type="entry name" value="MoCoBD_1"/>
    <property type="match status" value="1"/>
</dbReference>
<gene>
    <name evidence="4" type="ORF">Apau_2169</name>
</gene>
<keyword evidence="1" id="KW-0500">Molybdenum</keyword>
<evidence type="ECO:0000313" key="5">
    <source>
        <dbReference type="Proteomes" id="UP000005096"/>
    </source>
</evidence>
<dbReference type="HOGENOM" id="CLU_001681_2_1_0"/>
<dbReference type="InterPro" id="IPR037165">
    <property type="entry name" value="AldOxase/xan_DH_Mopterin-bd_sf"/>
</dbReference>
<keyword evidence="5" id="KW-1185">Reference proteome</keyword>
<dbReference type="PANTHER" id="PTHR11908">
    <property type="entry name" value="XANTHINE DEHYDROGENASE"/>
    <property type="match status" value="1"/>
</dbReference>
<evidence type="ECO:0000313" key="4">
    <source>
        <dbReference type="EMBL" id="EFQ24580.1"/>
    </source>
</evidence>
<organism evidence="4 5">
    <name type="scientific">Aminomonas paucivorans DSM 12260</name>
    <dbReference type="NCBI Taxonomy" id="584708"/>
    <lineage>
        <taxon>Bacteria</taxon>
        <taxon>Thermotogati</taxon>
        <taxon>Synergistota</taxon>
        <taxon>Synergistia</taxon>
        <taxon>Synergistales</taxon>
        <taxon>Synergistaceae</taxon>
        <taxon>Aminomonas</taxon>
    </lineage>
</organism>